<dbReference type="AlphaFoldDB" id="A0AAW1XFR2"/>
<reference evidence="2 3" key="1">
    <citation type="journal article" date="2023" name="G3 (Bethesda)">
        <title>A chromosome-length genome assembly and annotation of blackberry (Rubus argutus, cv. 'Hillquist').</title>
        <authorList>
            <person name="Bruna T."/>
            <person name="Aryal R."/>
            <person name="Dudchenko O."/>
            <person name="Sargent D.J."/>
            <person name="Mead D."/>
            <person name="Buti M."/>
            <person name="Cavallini A."/>
            <person name="Hytonen T."/>
            <person name="Andres J."/>
            <person name="Pham M."/>
            <person name="Weisz D."/>
            <person name="Mascagni F."/>
            <person name="Usai G."/>
            <person name="Natali L."/>
            <person name="Bassil N."/>
            <person name="Fernandez G.E."/>
            <person name="Lomsadze A."/>
            <person name="Armour M."/>
            <person name="Olukolu B."/>
            <person name="Poorten T."/>
            <person name="Britton C."/>
            <person name="Davik J."/>
            <person name="Ashrafi H."/>
            <person name="Aiden E.L."/>
            <person name="Borodovsky M."/>
            <person name="Worthington M."/>
        </authorList>
    </citation>
    <scope>NUCLEOTIDE SEQUENCE [LARGE SCALE GENOMIC DNA]</scope>
    <source>
        <strain evidence="2">PI 553951</strain>
    </source>
</reference>
<dbReference type="SUPFAM" id="SSF54277">
    <property type="entry name" value="CAD &amp; PB1 domains"/>
    <property type="match status" value="1"/>
</dbReference>
<evidence type="ECO:0000256" key="1">
    <source>
        <dbReference type="SAM" id="MobiDB-lite"/>
    </source>
</evidence>
<name>A0AAW1XFR2_RUBAR</name>
<dbReference type="InterPro" id="IPR053198">
    <property type="entry name" value="Gynoecium_Dev_Regulator"/>
</dbReference>
<comment type="caution">
    <text evidence="2">The sequence shown here is derived from an EMBL/GenBank/DDBJ whole genome shotgun (WGS) entry which is preliminary data.</text>
</comment>
<dbReference type="EMBL" id="JBEDUW010000004">
    <property type="protein sequence ID" value="KAK9934577.1"/>
    <property type="molecule type" value="Genomic_DNA"/>
</dbReference>
<evidence type="ECO:0000313" key="3">
    <source>
        <dbReference type="Proteomes" id="UP001457282"/>
    </source>
</evidence>
<sequence length="176" mass="19365">MVGPSVDPTKLTLKFLCSYGGKILPRYPDGKLRYLGGETRVLAVPRSISFSELLLKLGELCGTTVGLPLPIANRRSRRAHLHQVRRGPRKSHRGIRQSCGGGDAVEDPSLPLTPRQQNFIASFILGLAELCLRQSSQTPSFQRSPATAAKVPHCANYHAHGNPSRLYLVHNGNHWQ</sequence>
<dbReference type="Proteomes" id="UP001457282">
    <property type="component" value="Unassembled WGS sequence"/>
</dbReference>
<dbReference type="PANTHER" id="PTHR31066">
    <property type="entry name" value="OS05G0427100 PROTEIN-RELATED"/>
    <property type="match status" value="1"/>
</dbReference>
<dbReference type="PANTHER" id="PTHR31066:SF10">
    <property type="entry name" value="OCTICOSAPEPTIDE_PHOX_BEM1P FAMILY PROTEIN"/>
    <property type="match status" value="1"/>
</dbReference>
<keyword evidence="3" id="KW-1185">Reference proteome</keyword>
<organism evidence="2 3">
    <name type="scientific">Rubus argutus</name>
    <name type="common">Southern blackberry</name>
    <dbReference type="NCBI Taxonomy" id="59490"/>
    <lineage>
        <taxon>Eukaryota</taxon>
        <taxon>Viridiplantae</taxon>
        <taxon>Streptophyta</taxon>
        <taxon>Embryophyta</taxon>
        <taxon>Tracheophyta</taxon>
        <taxon>Spermatophyta</taxon>
        <taxon>Magnoliopsida</taxon>
        <taxon>eudicotyledons</taxon>
        <taxon>Gunneridae</taxon>
        <taxon>Pentapetalae</taxon>
        <taxon>rosids</taxon>
        <taxon>fabids</taxon>
        <taxon>Rosales</taxon>
        <taxon>Rosaceae</taxon>
        <taxon>Rosoideae</taxon>
        <taxon>Rosoideae incertae sedis</taxon>
        <taxon>Rubus</taxon>
    </lineage>
</organism>
<proteinExistence type="predicted"/>
<feature type="region of interest" description="Disordered" evidence="1">
    <location>
        <begin position="78"/>
        <end position="111"/>
    </location>
</feature>
<gene>
    <name evidence="2" type="ORF">M0R45_021714</name>
</gene>
<evidence type="ECO:0000313" key="2">
    <source>
        <dbReference type="EMBL" id="KAK9934577.1"/>
    </source>
</evidence>
<accession>A0AAW1XFR2</accession>
<feature type="compositionally biased region" description="Basic residues" evidence="1">
    <location>
        <begin position="78"/>
        <end position="95"/>
    </location>
</feature>
<protein>
    <submittedName>
        <fullName evidence="2">Uncharacterized protein</fullName>
    </submittedName>
</protein>